<dbReference type="Gene3D" id="2.40.10.220">
    <property type="entry name" value="predicted glycosyltransferase like domains"/>
    <property type="match status" value="1"/>
</dbReference>
<accession>A0A1H0WG07</accession>
<dbReference type="EMBL" id="FNJU01000011">
    <property type="protein sequence ID" value="SDP89481.1"/>
    <property type="molecule type" value="Genomic_DNA"/>
</dbReference>
<organism evidence="3 4">
    <name type="scientific">Litchfieldia salsa</name>
    <dbReference type="NCBI Taxonomy" id="930152"/>
    <lineage>
        <taxon>Bacteria</taxon>
        <taxon>Bacillati</taxon>
        <taxon>Bacillota</taxon>
        <taxon>Bacilli</taxon>
        <taxon>Bacillales</taxon>
        <taxon>Bacillaceae</taxon>
        <taxon>Litchfieldia</taxon>
    </lineage>
</organism>
<dbReference type="InterPro" id="IPR009875">
    <property type="entry name" value="PilZ_domain"/>
</dbReference>
<evidence type="ECO:0000259" key="1">
    <source>
        <dbReference type="Pfam" id="PF07238"/>
    </source>
</evidence>
<proteinExistence type="predicted"/>
<gene>
    <name evidence="3" type="ORF">SAMN05216565_11131</name>
</gene>
<sequence>MLKIGETITLESLDDNAHKYRCRLVESNGHQLYIDYPINELTGKSAFFMNGTRLKGSFVGQDNSIYLFDTEVVGRMIKEIPMVIISFPGYEKLKRIQRRQFVRIDVNVDVAVHSKQQRFSPFVTLSTDISAGGASIILPNKNQCQAGDELITWFALPMVSGENQFLKLESKLIRVLTDKETGRKRASLQFINPNNNEVQVVTKFCFEKQVSLRKKGIQDIE</sequence>
<dbReference type="Pfam" id="PF07238">
    <property type="entry name" value="PilZ"/>
    <property type="match status" value="1"/>
</dbReference>
<keyword evidence="4" id="KW-1185">Reference proteome</keyword>
<dbReference type="RefSeq" id="WP_090857456.1">
    <property type="nucleotide sequence ID" value="NZ_FNJU01000011.1"/>
</dbReference>
<dbReference type="InterPro" id="IPR009926">
    <property type="entry name" value="T3SS_YcgR_PilZN"/>
</dbReference>
<keyword evidence="3" id="KW-0969">Cilium</keyword>
<keyword evidence="3" id="KW-0282">Flagellum</keyword>
<evidence type="ECO:0000259" key="2">
    <source>
        <dbReference type="Pfam" id="PF12945"/>
    </source>
</evidence>
<name>A0A1H0WG07_9BACI</name>
<keyword evidence="3" id="KW-0966">Cell projection</keyword>
<dbReference type="Proteomes" id="UP000199159">
    <property type="component" value="Unassembled WGS sequence"/>
</dbReference>
<dbReference type="STRING" id="930152.SAMN05216565_11131"/>
<dbReference type="GO" id="GO:0035438">
    <property type="term" value="F:cyclic-di-GMP binding"/>
    <property type="evidence" value="ECO:0007669"/>
    <property type="project" value="InterPro"/>
</dbReference>
<dbReference type="AlphaFoldDB" id="A0A1H0WG07"/>
<evidence type="ECO:0000313" key="3">
    <source>
        <dbReference type="EMBL" id="SDP89481.1"/>
    </source>
</evidence>
<feature type="domain" description="PilZ" evidence="1">
    <location>
        <begin position="97"/>
        <end position="206"/>
    </location>
</feature>
<dbReference type="OrthoDB" id="1951449at2"/>
<feature type="domain" description="Type III secretion system flagellar brake protein YcgR PilZN" evidence="2">
    <location>
        <begin position="3"/>
        <end position="88"/>
    </location>
</feature>
<protein>
    <submittedName>
        <fullName evidence="3">C-di-GMP-binding flagellar brake protein YcgR, contains PilZNR and PilZ domains</fullName>
    </submittedName>
</protein>
<reference evidence="4" key="1">
    <citation type="submission" date="2016-10" db="EMBL/GenBank/DDBJ databases">
        <authorList>
            <person name="Varghese N."/>
            <person name="Submissions S."/>
        </authorList>
    </citation>
    <scope>NUCLEOTIDE SEQUENCE [LARGE SCALE GENOMIC DNA]</scope>
    <source>
        <strain evidence="4">IBRC-M10078</strain>
    </source>
</reference>
<dbReference type="SUPFAM" id="SSF141371">
    <property type="entry name" value="PilZ domain-like"/>
    <property type="match status" value="1"/>
</dbReference>
<dbReference type="Pfam" id="PF12945">
    <property type="entry name" value="PilZNR"/>
    <property type="match status" value="1"/>
</dbReference>
<evidence type="ECO:0000313" key="4">
    <source>
        <dbReference type="Proteomes" id="UP000199159"/>
    </source>
</evidence>